<accession>A0AAE3A9V3</accession>
<feature type="compositionally biased region" description="Basic and acidic residues" evidence="2">
    <location>
        <begin position="1"/>
        <end position="11"/>
    </location>
</feature>
<evidence type="ECO:0000256" key="2">
    <source>
        <dbReference type="SAM" id="MobiDB-lite"/>
    </source>
</evidence>
<dbReference type="InterPro" id="IPR000297">
    <property type="entry name" value="PPIase_PpiC"/>
</dbReference>
<dbReference type="EC" id="5.2.1.8" evidence="5"/>
<dbReference type="PROSITE" id="PS50198">
    <property type="entry name" value="PPIC_PPIASE_2"/>
    <property type="match status" value="1"/>
</dbReference>
<sequence length="525" mass="58067">MSASREKKARQEFNASGAVDPKAAREAQERAKQRRSNWLYGGIAIVFVLVAAALLVWNSNVIQRGSAAVTVEGETYSAAEVSYFYHVAYNSIAQNQYASYYGLSTSTPLTQQSLSDMAKTLLGVSEDMTWDAYFKEAAKKSLIQITMLKKGAAEKGITWNDDMQKELDSTMDTLVSYAKSAGKSEGEYLKQLYGSNMTKKIFQGILKDTIIASHYQQDYIDSLQYTDEELQKYYEENKNSFDVANYEMITFNGAAASTKDADGNTVQPTEEESAAALQKAKDAANAALEQVKGGELLAKAAKDYEPIGTYSHPEAGTYSGNAATKWVFDESRQEGDTEIVENGTSIYLLVFHSRTRNDYNTVDVRHILFKVDTTGLDSKAEDYQAKLEELKAGKKQEAENALQAWKDGDATEDSFAALANELSDDTGSNTNGGLYKQVYKGQMVSEFNDWCFDESRKAGDTGIVANDATGGSYIGYHVMYFVGTDDPYWMVQVRKAMMNKAYSEWSANLVKDITATENSGMKYVG</sequence>
<comment type="caution">
    <text evidence="5">The sequence shown here is derived from an EMBL/GenBank/DDBJ whole genome shotgun (WGS) entry which is preliminary data.</text>
</comment>
<dbReference type="RefSeq" id="WP_302927969.1">
    <property type="nucleotide sequence ID" value="NZ_JAJEPW010000006.1"/>
</dbReference>
<dbReference type="SUPFAM" id="SSF109998">
    <property type="entry name" value="Triger factor/SurA peptide-binding domain-like"/>
    <property type="match status" value="1"/>
</dbReference>
<dbReference type="AlphaFoldDB" id="A0AAE3A9V3"/>
<dbReference type="InterPro" id="IPR027304">
    <property type="entry name" value="Trigger_fact/SurA_dom_sf"/>
</dbReference>
<keyword evidence="3" id="KW-1133">Transmembrane helix</keyword>
<dbReference type="InterPro" id="IPR050245">
    <property type="entry name" value="PrsA_foldase"/>
</dbReference>
<feature type="transmembrane region" description="Helical" evidence="3">
    <location>
        <begin position="38"/>
        <end position="57"/>
    </location>
</feature>
<dbReference type="SUPFAM" id="SSF54534">
    <property type="entry name" value="FKBP-like"/>
    <property type="match status" value="1"/>
</dbReference>
<gene>
    <name evidence="5" type="ORF">LKD37_03580</name>
</gene>
<keyword evidence="3" id="KW-0812">Transmembrane</keyword>
<dbReference type="PANTHER" id="PTHR47245">
    <property type="entry name" value="PEPTIDYLPROLYL ISOMERASE"/>
    <property type="match status" value="1"/>
</dbReference>
<protein>
    <submittedName>
        <fullName evidence="5">Peptidylprolyl isomerase</fullName>
        <ecNumber evidence="5">5.2.1.8</ecNumber>
    </submittedName>
</protein>
<reference evidence="5" key="1">
    <citation type="submission" date="2021-10" db="EMBL/GenBank/DDBJ databases">
        <title>Anaerobic single-cell dispensing facilitates the cultivation of human gut bacteria.</title>
        <authorList>
            <person name="Afrizal A."/>
        </authorList>
    </citation>
    <scope>NUCLEOTIDE SEQUENCE</scope>
    <source>
        <strain evidence="5">CLA-AA-H272</strain>
    </source>
</reference>
<evidence type="ECO:0000256" key="1">
    <source>
        <dbReference type="PROSITE-ProRule" id="PRU00278"/>
    </source>
</evidence>
<evidence type="ECO:0000313" key="6">
    <source>
        <dbReference type="Proteomes" id="UP001199319"/>
    </source>
</evidence>
<name>A0AAE3A9V3_9FIRM</name>
<dbReference type="Pfam" id="PF13616">
    <property type="entry name" value="Rotamase_3"/>
    <property type="match status" value="1"/>
</dbReference>
<dbReference type="Gene3D" id="1.10.4030.10">
    <property type="entry name" value="Porin chaperone SurA, peptide-binding domain"/>
    <property type="match status" value="1"/>
</dbReference>
<organism evidence="5 6">
    <name type="scientific">Brotocaccenecus cirricatena</name>
    <dbReference type="NCBI Taxonomy" id="3064195"/>
    <lineage>
        <taxon>Bacteria</taxon>
        <taxon>Bacillati</taxon>
        <taxon>Bacillota</taxon>
        <taxon>Clostridia</taxon>
        <taxon>Eubacteriales</taxon>
        <taxon>Oscillospiraceae</taxon>
        <taxon>Brotocaccenecus</taxon>
    </lineage>
</organism>
<dbReference type="PANTHER" id="PTHR47245:SF2">
    <property type="entry name" value="PEPTIDYL-PROLYL CIS-TRANS ISOMERASE HP_0175-RELATED"/>
    <property type="match status" value="1"/>
</dbReference>
<evidence type="ECO:0000256" key="3">
    <source>
        <dbReference type="SAM" id="Phobius"/>
    </source>
</evidence>
<feature type="region of interest" description="Disordered" evidence="2">
    <location>
        <begin position="1"/>
        <end position="27"/>
    </location>
</feature>
<proteinExistence type="predicted"/>
<dbReference type="InterPro" id="IPR046357">
    <property type="entry name" value="PPIase_dom_sf"/>
</dbReference>
<keyword evidence="6" id="KW-1185">Reference proteome</keyword>
<dbReference type="EMBL" id="JAJEPW010000006">
    <property type="protein sequence ID" value="MCC2128611.1"/>
    <property type="molecule type" value="Genomic_DNA"/>
</dbReference>
<keyword evidence="1" id="KW-0697">Rotamase</keyword>
<keyword evidence="3" id="KW-0472">Membrane</keyword>
<dbReference type="Proteomes" id="UP001199319">
    <property type="component" value="Unassembled WGS sequence"/>
</dbReference>
<dbReference type="GO" id="GO:0003755">
    <property type="term" value="F:peptidyl-prolyl cis-trans isomerase activity"/>
    <property type="evidence" value="ECO:0007669"/>
    <property type="project" value="UniProtKB-KW"/>
</dbReference>
<dbReference type="Gene3D" id="3.10.50.40">
    <property type="match status" value="1"/>
</dbReference>
<keyword evidence="1 5" id="KW-0413">Isomerase</keyword>
<evidence type="ECO:0000313" key="5">
    <source>
        <dbReference type="EMBL" id="MCC2128611.1"/>
    </source>
</evidence>
<evidence type="ECO:0000259" key="4">
    <source>
        <dbReference type="PROSITE" id="PS50198"/>
    </source>
</evidence>
<feature type="domain" description="PpiC" evidence="4">
    <location>
        <begin position="359"/>
        <end position="483"/>
    </location>
</feature>